<dbReference type="InterPro" id="IPR019554">
    <property type="entry name" value="Soluble_ligand-bd"/>
</dbReference>
<organism evidence="19 20">
    <name type="scientific">Anditalea andensis</name>
    <dbReference type="NCBI Taxonomy" id="1048983"/>
    <lineage>
        <taxon>Bacteria</taxon>
        <taxon>Pseudomonadati</taxon>
        <taxon>Bacteroidota</taxon>
        <taxon>Cytophagia</taxon>
        <taxon>Cytophagales</taxon>
        <taxon>Cytophagaceae</taxon>
        <taxon>Anditalea</taxon>
    </lineage>
</organism>
<evidence type="ECO:0000259" key="17">
    <source>
        <dbReference type="Pfam" id="PF10531"/>
    </source>
</evidence>
<proteinExistence type="inferred from homology"/>
<dbReference type="Pfam" id="PF10531">
    <property type="entry name" value="SLBB"/>
    <property type="match status" value="4"/>
</dbReference>
<keyword evidence="5" id="KW-0762">Sugar transport</keyword>
<evidence type="ECO:0000256" key="5">
    <source>
        <dbReference type="ARBA" id="ARBA00022597"/>
    </source>
</evidence>
<evidence type="ECO:0000256" key="3">
    <source>
        <dbReference type="ARBA" id="ARBA00022448"/>
    </source>
</evidence>
<dbReference type="Proteomes" id="UP000027821">
    <property type="component" value="Unassembled WGS sequence"/>
</dbReference>
<dbReference type="PANTHER" id="PTHR33619:SF3">
    <property type="entry name" value="POLYSACCHARIDE EXPORT PROTEIN GFCE-RELATED"/>
    <property type="match status" value="1"/>
</dbReference>
<dbReference type="PANTHER" id="PTHR33619">
    <property type="entry name" value="POLYSACCHARIDE EXPORT PROTEIN GFCE-RELATED"/>
    <property type="match status" value="1"/>
</dbReference>
<evidence type="ECO:0000256" key="1">
    <source>
        <dbReference type="ARBA" id="ARBA00004571"/>
    </source>
</evidence>
<dbReference type="InterPro" id="IPR003715">
    <property type="entry name" value="Poly_export_N"/>
</dbReference>
<reference evidence="19 20" key="1">
    <citation type="submission" date="2014-04" db="EMBL/GenBank/DDBJ databases">
        <title>Characterization and application of a salt tolerant electro-active bacterium.</title>
        <authorList>
            <person name="Yang L."/>
            <person name="Wei S."/>
            <person name="Tay Q.X.M."/>
        </authorList>
    </citation>
    <scope>NUCLEOTIDE SEQUENCE [LARGE SCALE GENOMIC DNA]</scope>
    <source>
        <strain evidence="19 20">LY1</strain>
    </source>
</reference>
<keyword evidence="10" id="KW-0626">Porin</keyword>
<keyword evidence="8" id="KW-0625">Polysaccharide transport</keyword>
<evidence type="ECO:0000256" key="9">
    <source>
        <dbReference type="ARBA" id="ARBA00023065"/>
    </source>
</evidence>
<evidence type="ECO:0000256" key="2">
    <source>
        <dbReference type="ARBA" id="ARBA00009450"/>
    </source>
</evidence>
<feature type="domain" description="SLBB" evidence="18">
    <location>
        <begin position="382"/>
        <end position="461"/>
    </location>
</feature>
<evidence type="ECO:0000256" key="12">
    <source>
        <dbReference type="ARBA" id="ARBA00023139"/>
    </source>
</evidence>
<feature type="domain" description="Soluble ligand binding" evidence="17">
    <location>
        <begin position="566"/>
        <end position="612"/>
    </location>
</feature>
<evidence type="ECO:0000259" key="18">
    <source>
        <dbReference type="Pfam" id="PF22461"/>
    </source>
</evidence>
<dbReference type="GO" id="GO:0006811">
    <property type="term" value="P:monoatomic ion transport"/>
    <property type="evidence" value="ECO:0007669"/>
    <property type="project" value="UniProtKB-KW"/>
</dbReference>
<dbReference type="InterPro" id="IPR049712">
    <property type="entry name" value="Poly_export"/>
</dbReference>
<dbReference type="Pfam" id="PF22461">
    <property type="entry name" value="SLBB_2"/>
    <property type="match status" value="1"/>
</dbReference>
<keyword evidence="14" id="KW-0449">Lipoprotein</keyword>
<evidence type="ECO:0000256" key="10">
    <source>
        <dbReference type="ARBA" id="ARBA00023114"/>
    </source>
</evidence>
<keyword evidence="9" id="KW-0406">Ion transport</keyword>
<comment type="caution">
    <text evidence="19">The sequence shown here is derived from an EMBL/GenBank/DDBJ whole genome shotgun (WGS) entry which is preliminary data.</text>
</comment>
<keyword evidence="20" id="KW-1185">Reference proteome</keyword>
<comment type="subcellular location">
    <subcellularLocation>
        <location evidence="1">Cell outer membrane</location>
        <topology evidence="1">Multi-pass membrane protein</topology>
    </subcellularLocation>
</comment>
<dbReference type="eggNOG" id="COG1596">
    <property type="taxonomic scope" value="Bacteria"/>
</dbReference>
<evidence type="ECO:0000256" key="7">
    <source>
        <dbReference type="ARBA" id="ARBA00022729"/>
    </source>
</evidence>
<evidence type="ECO:0000256" key="4">
    <source>
        <dbReference type="ARBA" id="ARBA00022452"/>
    </source>
</evidence>
<evidence type="ECO:0000256" key="8">
    <source>
        <dbReference type="ARBA" id="ARBA00023047"/>
    </source>
</evidence>
<feature type="compositionally biased region" description="Basic and acidic residues" evidence="15">
    <location>
        <begin position="71"/>
        <end position="81"/>
    </location>
</feature>
<keyword evidence="12" id="KW-0564">Palmitate</keyword>
<feature type="region of interest" description="Disordered" evidence="15">
    <location>
        <begin position="59"/>
        <end position="81"/>
    </location>
</feature>
<keyword evidence="13" id="KW-0998">Cell outer membrane</keyword>
<dbReference type="STRING" id="1048983.EL17_12045"/>
<evidence type="ECO:0000313" key="19">
    <source>
        <dbReference type="EMBL" id="KEO73624.1"/>
    </source>
</evidence>
<accession>A0A074KXG9</accession>
<keyword evidence="11" id="KW-0472">Membrane</keyword>
<evidence type="ECO:0000256" key="13">
    <source>
        <dbReference type="ARBA" id="ARBA00023237"/>
    </source>
</evidence>
<name>A0A074KXG9_9BACT</name>
<dbReference type="GO" id="GO:0015288">
    <property type="term" value="F:porin activity"/>
    <property type="evidence" value="ECO:0007669"/>
    <property type="project" value="UniProtKB-KW"/>
</dbReference>
<keyword evidence="4" id="KW-1134">Transmembrane beta strand</keyword>
<dbReference type="Gene3D" id="3.30.1950.10">
    <property type="entry name" value="wza like domain"/>
    <property type="match status" value="1"/>
</dbReference>
<dbReference type="Pfam" id="PF02563">
    <property type="entry name" value="Poly_export"/>
    <property type="match status" value="1"/>
</dbReference>
<dbReference type="Gene3D" id="3.10.560.10">
    <property type="entry name" value="Outer membrane lipoprotein wza domain like"/>
    <property type="match status" value="7"/>
</dbReference>
<evidence type="ECO:0000259" key="16">
    <source>
        <dbReference type="Pfam" id="PF02563"/>
    </source>
</evidence>
<comment type="similarity">
    <text evidence="2">Belongs to the BexD/CtrA/VexA family.</text>
</comment>
<gene>
    <name evidence="19" type="ORF">EL17_12045</name>
</gene>
<evidence type="ECO:0000256" key="14">
    <source>
        <dbReference type="ARBA" id="ARBA00023288"/>
    </source>
</evidence>
<evidence type="ECO:0000256" key="15">
    <source>
        <dbReference type="SAM" id="MobiDB-lite"/>
    </source>
</evidence>
<feature type="domain" description="Soluble ligand binding" evidence="17">
    <location>
        <begin position="472"/>
        <end position="520"/>
    </location>
</feature>
<protein>
    <submittedName>
        <fullName evidence="19">Capsule biosynthesis protein</fullName>
    </submittedName>
</protein>
<dbReference type="AlphaFoldDB" id="A0A074KXG9"/>
<dbReference type="EMBL" id="JMIH01000021">
    <property type="protein sequence ID" value="KEO73624.1"/>
    <property type="molecule type" value="Genomic_DNA"/>
</dbReference>
<dbReference type="GO" id="GO:0046930">
    <property type="term" value="C:pore complex"/>
    <property type="evidence" value="ECO:0007669"/>
    <property type="project" value="UniProtKB-KW"/>
</dbReference>
<feature type="domain" description="Polysaccharide export protein N-terminal" evidence="16">
    <location>
        <begin position="129"/>
        <end position="192"/>
    </location>
</feature>
<dbReference type="GO" id="GO:0009279">
    <property type="term" value="C:cell outer membrane"/>
    <property type="evidence" value="ECO:0007669"/>
    <property type="project" value="UniProtKB-SubCell"/>
</dbReference>
<keyword evidence="6" id="KW-0812">Transmembrane</keyword>
<dbReference type="InterPro" id="IPR054765">
    <property type="entry name" value="SLBB_dom"/>
</dbReference>
<feature type="domain" description="Soluble ligand binding" evidence="17">
    <location>
        <begin position="300"/>
        <end position="343"/>
    </location>
</feature>
<keyword evidence="3" id="KW-0813">Transport</keyword>
<evidence type="ECO:0000256" key="6">
    <source>
        <dbReference type="ARBA" id="ARBA00022692"/>
    </source>
</evidence>
<keyword evidence="7" id="KW-0732">Signal</keyword>
<evidence type="ECO:0000256" key="11">
    <source>
        <dbReference type="ARBA" id="ARBA00023136"/>
    </source>
</evidence>
<dbReference type="GO" id="GO:0015159">
    <property type="term" value="F:polysaccharide transmembrane transporter activity"/>
    <property type="evidence" value="ECO:0007669"/>
    <property type="project" value="InterPro"/>
</dbReference>
<evidence type="ECO:0000313" key="20">
    <source>
        <dbReference type="Proteomes" id="UP000027821"/>
    </source>
</evidence>
<feature type="domain" description="Soluble ligand binding" evidence="17">
    <location>
        <begin position="216"/>
        <end position="263"/>
    </location>
</feature>
<sequence length="843" mass="93603">MPDISTIRVDDLTDAQVQELVAKGKEAGLTEPELLQAAQQRGLPRTEVEKLRIRLEQLKLTGDGPGRTTTRRSERETRKQSDLVEISDGMLSQDGDLTRPTSDKPIFGSKLFSAVDRKLTFEPNLNLATPQNYILGPGDMLYIDIYGLSEQSYEAIVSPEGNLMLDNVGPVSVSGLTIEDATRRIKNRLGNYYPGMGGSNPNTFAQVSLGDIRTIKVHLVGEVRMPGTFTLSAFSSVYNALYAAGGPSDNGTLRNIKLVRNNRTLATIDIYEFLMEGSANLNAQLQDQDVILVEPFIARVEVAGEVKRPGIFEIRDGESLESVMKYAGGFTDNAFADRVSVTRNTSKERAVSDIYQDQFSFFTVKGGDRYQVGEILNRYSNRVQIKGAVFREGNYALSEGLTLSQLIQRAEGLRGEAYLPRATVLRTNDDLSTEVFQVNLAELQAGRGNDILLQREDIVRISSIYDLTEEFYVKITGEVRNPGIFPYSRNMTVEDLIVSAGGLKEAASVSDVEVARRIQDANARDISEIIATTINPDLSPSSDPIILSPFDNVIIRRKTNFMLEKMVRIEGQVNAPGEFAVRNAEEKISDVIRRAGGLSEFAYPKGATLIRRTEFYQTESEKIRKQRNYEELLARLANESKDPSESQAMLLQRVGKSIQQQQPSLLNRDEDITVQTKIDALSGIADRKADLAPIKIRETEAIAIDLETILQNPGSKHDLILEEGDIISIPKQLQTVRLRGDIIYPTTVRYESGRSMSFYINRAGGFDNRAKRRRTYVVYANGEVARTKSFLGIRSYPIVEPGAEVIVPTKGPRIPFRPGEVISITTGLATLALLFSQINFNGQ</sequence>